<proteinExistence type="predicted"/>
<evidence type="ECO:0000313" key="3">
    <source>
        <dbReference type="EMBL" id="RUM14485.1"/>
    </source>
</evidence>
<dbReference type="GO" id="GO:0016887">
    <property type="term" value="F:ATP hydrolysis activity"/>
    <property type="evidence" value="ECO:0007669"/>
    <property type="project" value="InterPro"/>
</dbReference>
<dbReference type="EMBL" id="RJJU01000004">
    <property type="protein sequence ID" value="RUM14485.1"/>
    <property type="molecule type" value="Genomic_DNA"/>
</dbReference>
<dbReference type="AlphaFoldDB" id="A0A7W6B635"/>
<evidence type="ECO:0000313" key="4">
    <source>
        <dbReference type="Proteomes" id="UP000272004"/>
    </source>
</evidence>
<organism evidence="2 5">
    <name type="scientific">Rhizobium fabae</name>
    <dbReference type="NCBI Taxonomy" id="573179"/>
    <lineage>
        <taxon>Bacteria</taxon>
        <taxon>Pseudomonadati</taxon>
        <taxon>Pseudomonadota</taxon>
        <taxon>Alphaproteobacteria</taxon>
        <taxon>Hyphomicrobiales</taxon>
        <taxon>Rhizobiaceae</taxon>
        <taxon>Rhizobium/Agrobacterium group</taxon>
        <taxon>Rhizobium</taxon>
    </lineage>
</organism>
<evidence type="ECO:0000313" key="2">
    <source>
        <dbReference type="EMBL" id="MBB3914608.1"/>
    </source>
</evidence>
<keyword evidence="3" id="KW-0547">Nucleotide-binding</keyword>
<evidence type="ECO:0000259" key="1">
    <source>
        <dbReference type="Pfam" id="PF13401"/>
    </source>
</evidence>
<comment type="caution">
    <text evidence="2">The sequence shown here is derived from an EMBL/GenBank/DDBJ whole genome shotgun (WGS) entry which is preliminary data.</text>
</comment>
<dbReference type="InterPro" id="IPR027417">
    <property type="entry name" value="P-loop_NTPase"/>
</dbReference>
<gene>
    <name evidence="3" type="ORF">EFB14_07070</name>
    <name evidence="2" type="ORF">GGQ65_001890</name>
</gene>
<dbReference type="Pfam" id="PF13401">
    <property type="entry name" value="AAA_22"/>
    <property type="match status" value="1"/>
</dbReference>
<reference evidence="2 5" key="2">
    <citation type="submission" date="2020-08" db="EMBL/GenBank/DDBJ databases">
        <title>Genomic Encyclopedia of Type Strains, Phase IV (KMG-IV): sequencing the most valuable type-strain genomes for metagenomic binning, comparative biology and taxonomic classification.</title>
        <authorList>
            <person name="Goeker M."/>
        </authorList>
    </citation>
    <scope>NUCLEOTIDE SEQUENCE [LARGE SCALE GENOMIC DNA]</scope>
    <source>
        <strain evidence="2 5">DSM 19331</strain>
    </source>
</reference>
<name>A0A7W6B635_9HYPH</name>
<accession>A0A7W6B635</accession>
<dbReference type="EMBL" id="JACIDG010000004">
    <property type="protein sequence ID" value="MBB3914608.1"/>
    <property type="molecule type" value="Genomic_DNA"/>
</dbReference>
<protein>
    <submittedName>
        <fullName evidence="3">ATP-binding protein</fullName>
    </submittedName>
</protein>
<keyword evidence="3" id="KW-0067">ATP-binding</keyword>
<evidence type="ECO:0000313" key="5">
    <source>
        <dbReference type="Proteomes" id="UP000545490"/>
    </source>
</evidence>
<dbReference type="InterPro" id="IPR049945">
    <property type="entry name" value="AAA_22"/>
</dbReference>
<dbReference type="Proteomes" id="UP000545490">
    <property type="component" value="Unassembled WGS sequence"/>
</dbReference>
<reference evidence="3 4" key="1">
    <citation type="submission" date="2018-11" db="EMBL/GenBank/DDBJ databases">
        <authorList>
            <person name="Huo Y."/>
        </authorList>
    </citation>
    <scope>NUCLEOTIDE SEQUENCE [LARGE SCALE GENOMIC DNA]</scope>
    <source>
        <strain evidence="3 4">CCBAU 33202</strain>
    </source>
</reference>
<dbReference type="RefSeq" id="WP_126823938.1">
    <property type="nucleotide sequence ID" value="NZ_JACIDG010000004.1"/>
</dbReference>
<dbReference type="GO" id="GO:0005524">
    <property type="term" value="F:ATP binding"/>
    <property type="evidence" value="ECO:0007669"/>
    <property type="project" value="UniProtKB-KW"/>
</dbReference>
<feature type="domain" description="ORC1/DEAH AAA+ ATPase" evidence="1">
    <location>
        <begin position="69"/>
        <end position="206"/>
    </location>
</feature>
<keyword evidence="4" id="KW-1185">Reference proteome</keyword>
<sequence length="356" mass="39811">MNDREFLEASIAHARASMDPDELVLHDRVAKFRARYIGLARDEELVNALTAMKASIASHFHYGSSAPDKRRIVAVTGLSGAGKSRALEEHMRRMSFDAYVDGDKMGGRPLLVFDAPSPCTPRSLALEGLRALGVPIKPSRKENEAWADFRMSLKSHRVHYVHIDEAQHTIETANALEKAKIADALKQLVQMPDWPVRLILSGVPPLAYFLSNYQLANRRTSVPFEGLVGAAGLETVKEVVQKVVEVHAKLVTGDDFPGDFHERALHAASGQLGSLVQLVRGACERVIFDRRGVVSYTDFAAFYGEWSGCRTHENVFTSEDWTDLKPEEALMREEDFAWRDAKEEKKAKKLKFGQRP</sequence>
<dbReference type="SUPFAM" id="SSF52540">
    <property type="entry name" value="P-loop containing nucleoside triphosphate hydrolases"/>
    <property type="match status" value="1"/>
</dbReference>
<dbReference type="Proteomes" id="UP000272004">
    <property type="component" value="Unassembled WGS sequence"/>
</dbReference>